<dbReference type="CDD" id="cd00038">
    <property type="entry name" value="CAP_ED"/>
    <property type="match status" value="1"/>
</dbReference>
<dbReference type="SUPFAM" id="SSF51206">
    <property type="entry name" value="cAMP-binding domain-like"/>
    <property type="match status" value="1"/>
</dbReference>
<sequence length="508" mass="58007">MAIVIKYDKYHKNGFNWNVNESSDIRTKLPDIKPPVIDYKKLSELCNIDGLKSRGKSQSTEEAHEVFMQNYKNIFVQKPAKIGFPIHSEKRAGIQADLSSCFSNPTLSARTNSKNLQPKVNIDEKFTFNIKDYLPLLHKVRKTEDTKAVRIENIKTLRQILRKHPFERSSADNEQICSILQTIEFFRDLEIAVLKELSVVAQIESWKEEHFPVYGKTGIHMILKGSVVPLFQPYLVAGQDGVYPQQFVAFGDSSSKAAPKLSVGDCFGTWLPFEDPYSQELSVLTGAENCEFLKFSVSDYKRVKEQIEHREENEKLHLLLSCEQYKLWPKQPLTAVAATIEWISYPPNTVLVSEGYKSPFIGLIRSGECHVLRQVEVFNTLKNGKKEQKTKQVVMGKLVPFNSFAEISVLLDEPMTCSVVTATQAQLGIIRPEKLQTLDDVTRQLLRQSNTRTFGHLTKEEIQNEYLEQELKREWNEFKHGQVLDVINARGIRPGYGKWSKGSPSGSY</sequence>
<gene>
    <name evidence="2" type="ORF">GSLYS_00013211001</name>
</gene>
<comment type="caution">
    <text evidence="2">The sequence shown here is derived from an EMBL/GenBank/DDBJ whole genome shotgun (WGS) entry which is preliminary data.</text>
</comment>
<dbReference type="PROSITE" id="PS50042">
    <property type="entry name" value="CNMP_BINDING_3"/>
    <property type="match status" value="1"/>
</dbReference>
<organism evidence="2 3">
    <name type="scientific">Lymnaea stagnalis</name>
    <name type="common">Great pond snail</name>
    <name type="synonym">Helix stagnalis</name>
    <dbReference type="NCBI Taxonomy" id="6523"/>
    <lineage>
        <taxon>Eukaryota</taxon>
        <taxon>Metazoa</taxon>
        <taxon>Spiralia</taxon>
        <taxon>Lophotrochozoa</taxon>
        <taxon>Mollusca</taxon>
        <taxon>Gastropoda</taxon>
        <taxon>Heterobranchia</taxon>
        <taxon>Euthyneura</taxon>
        <taxon>Panpulmonata</taxon>
        <taxon>Hygrophila</taxon>
        <taxon>Lymnaeoidea</taxon>
        <taxon>Lymnaeidae</taxon>
        <taxon>Lymnaea</taxon>
    </lineage>
</organism>
<dbReference type="Pfam" id="PF00027">
    <property type="entry name" value="cNMP_binding"/>
    <property type="match status" value="1"/>
</dbReference>
<dbReference type="AlphaFoldDB" id="A0AAV2HYV9"/>
<dbReference type="InterPro" id="IPR000595">
    <property type="entry name" value="cNMP-bd_dom"/>
</dbReference>
<keyword evidence="3" id="KW-1185">Reference proteome</keyword>
<name>A0AAV2HYV9_LYMST</name>
<evidence type="ECO:0000259" key="1">
    <source>
        <dbReference type="PROSITE" id="PS50042"/>
    </source>
</evidence>
<accession>A0AAV2HYV9</accession>
<dbReference type="EMBL" id="CAXITT010000338">
    <property type="protein sequence ID" value="CAL1539399.1"/>
    <property type="molecule type" value="Genomic_DNA"/>
</dbReference>
<dbReference type="Gene3D" id="2.60.120.10">
    <property type="entry name" value="Jelly Rolls"/>
    <property type="match status" value="2"/>
</dbReference>
<dbReference type="Proteomes" id="UP001497497">
    <property type="component" value="Unassembled WGS sequence"/>
</dbReference>
<protein>
    <recommendedName>
        <fullName evidence="1">Cyclic nucleotide-binding domain-containing protein</fullName>
    </recommendedName>
</protein>
<dbReference type="PANTHER" id="PTHR23011:SF32">
    <property type="entry name" value="CYCLIC NUCLEOTIDE-BINDING DOMAIN-CONTAINING PROTEIN 1"/>
    <property type="match status" value="1"/>
</dbReference>
<dbReference type="InterPro" id="IPR014710">
    <property type="entry name" value="RmlC-like_jellyroll"/>
</dbReference>
<proteinExistence type="predicted"/>
<dbReference type="PANTHER" id="PTHR23011">
    <property type="entry name" value="CYCLIC NUCLEOTIDE-BINDING DOMAIN CONTAINING PROTEIN"/>
    <property type="match status" value="1"/>
</dbReference>
<feature type="domain" description="Cyclic nucleotide-binding" evidence="1">
    <location>
        <begin position="324"/>
        <end position="438"/>
    </location>
</feature>
<evidence type="ECO:0000313" key="2">
    <source>
        <dbReference type="EMBL" id="CAL1539399.1"/>
    </source>
</evidence>
<dbReference type="InterPro" id="IPR018490">
    <property type="entry name" value="cNMP-bd_dom_sf"/>
</dbReference>
<reference evidence="2 3" key="1">
    <citation type="submission" date="2024-04" db="EMBL/GenBank/DDBJ databases">
        <authorList>
            <consortium name="Genoscope - CEA"/>
            <person name="William W."/>
        </authorList>
    </citation>
    <scope>NUCLEOTIDE SEQUENCE [LARGE SCALE GENOMIC DNA]</scope>
</reference>
<evidence type="ECO:0000313" key="3">
    <source>
        <dbReference type="Proteomes" id="UP001497497"/>
    </source>
</evidence>